<evidence type="ECO:0000256" key="3">
    <source>
        <dbReference type="ARBA" id="ARBA00006972"/>
    </source>
</evidence>
<dbReference type="GO" id="GO:0005794">
    <property type="term" value="C:Golgi apparatus"/>
    <property type="evidence" value="ECO:0007669"/>
    <property type="project" value="UniProtKB-SubCell"/>
</dbReference>
<dbReference type="OMA" id="GHVVETN"/>
<dbReference type="Gene3D" id="3.30.450.60">
    <property type="match status" value="1"/>
</dbReference>
<dbReference type="Pfam" id="PF01217">
    <property type="entry name" value="Clat_adaptor_s"/>
    <property type="match status" value="1"/>
</dbReference>
<comment type="similarity">
    <text evidence="3 8">Belongs to the adaptor complexes small subunit family.</text>
</comment>
<evidence type="ECO:0000256" key="4">
    <source>
        <dbReference type="ARBA" id="ARBA00022448"/>
    </source>
</evidence>
<evidence type="ECO:0000256" key="1">
    <source>
        <dbReference type="ARBA" id="ARBA00004308"/>
    </source>
</evidence>
<keyword evidence="6" id="KW-0333">Golgi apparatus</keyword>
<name>F4Q449_CACFS</name>
<dbReference type="PIRSF" id="PIRSF015588">
    <property type="entry name" value="AP_complex_sigma"/>
    <property type="match status" value="1"/>
</dbReference>
<dbReference type="GO" id="GO:0016192">
    <property type="term" value="P:vesicle-mediated transport"/>
    <property type="evidence" value="ECO:0007669"/>
    <property type="project" value="InterPro"/>
</dbReference>
<dbReference type="KEGG" id="dfa:DFA_08750"/>
<protein>
    <recommendedName>
        <fullName evidence="8">AP complex subunit sigma</fullName>
    </recommendedName>
</protein>
<keyword evidence="5 8" id="KW-0653">Protein transport</keyword>
<comment type="subcellular location">
    <subcellularLocation>
        <location evidence="1">Endomembrane system</location>
    </subcellularLocation>
    <subcellularLocation>
        <location evidence="2">Golgi apparatus</location>
        <location evidence="2">trans-Golgi network</location>
    </subcellularLocation>
</comment>
<keyword evidence="11" id="KW-1185">Reference proteome</keyword>
<dbReference type="GO" id="GO:0030117">
    <property type="term" value="C:membrane coat"/>
    <property type="evidence" value="ECO:0007669"/>
    <property type="project" value="InterPro"/>
</dbReference>
<evidence type="ECO:0000256" key="7">
    <source>
        <dbReference type="ARBA" id="ARBA00023136"/>
    </source>
</evidence>
<dbReference type="RefSeq" id="XP_004356235.1">
    <property type="nucleotide sequence ID" value="XM_004356182.1"/>
</dbReference>
<dbReference type="GeneID" id="14868989"/>
<dbReference type="Proteomes" id="UP000007797">
    <property type="component" value="Unassembled WGS sequence"/>
</dbReference>
<evidence type="ECO:0000313" key="10">
    <source>
        <dbReference type="EMBL" id="EGG17751.1"/>
    </source>
</evidence>
<evidence type="ECO:0000259" key="9">
    <source>
        <dbReference type="Pfam" id="PF01217"/>
    </source>
</evidence>
<feature type="domain" description="AP complex mu/sigma subunit" evidence="9">
    <location>
        <begin position="1"/>
        <end position="139"/>
    </location>
</feature>
<dbReference type="InterPro" id="IPR011012">
    <property type="entry name" value="Longin-like_dom_sf"/>
</dbReference>
<reference evidence="11" key="1">
    <citation type="journal article" date="2011" name="Genome Res.">
        <title>Phylogeny-wide analysis of social amoeba genomes highlights ancient origins for complex intercellular communication.</title>
        <authorList>
            <person name="Heidel A.J."/>
            <person name="Lawal H.M."/>
            <person name="Felder M."/>
            <person name="Schilde C."/>
            <person name="Helps N.R."/>
            <person name="Tunggal B."/>
            <person name="Rivero F."/>
            <person name="John U."/>
            <person name="Schleicher M."/>
            <person name="Eichinger L."/>
            <person name="Platzer M."/>
            <person name="Noegel A.A."/>
            <person name="Schaap P."/>
            <person name="Gloeckner G."/>
        </authorList>
    </citation>
    <scope>NUCLEOTIDE SEQUENCE [LARGE SCALE GENOMIC DNA]</scope>
    <source>
        <strain evidence="11">SH3</strain>
    </source>
</reference>
<dbReference type="InterPro" id="IPR016635">
    <property type="entry name" value="AP_complex_ssu"/>
</dbReference>
<dbReference type="PANTHER" id="PTHR11753">
    <property type="entry name" value="ADAPTOR COMPLEXES SMALL SUBUNIT FAMILY"/>
    <property type="match status" value="1"/>
</dbReference>
<evidence type="ECO:0000256" key="8">
    <source>
        <dbReference type="PIRNR" id="PIRNR015588"/>
    </source>
</evidence>
<dbReference type="OrthoDB" id="371463at2759"/>
<dbReference type="SUPFAM" id="SSF64356">
    <property type="entry name" value="SNARE-like"/>
    <property type="match status" value="1"/>
</dbReference>
<dbReference type="FunFam" id="3.30.450.60:FF:000010">
    <property type="entry name" value="AP complex subunit sigma"/>
    <property type="match status" value="1"/>
</dbReference>
<evidence type="ECO:0000256" key="5">
    <source>
        <dbReference type="ARBA" id="ARBA00022927"/>
    </source>
</evidence>
<organism evidence="10 11">
    <name type="scientific">Cavenderia fasciculata</name>
    <name type="common">Slime mold</name>
    <name type="synonym">Dictyostelium fasciculatum</name>
    <dbReference type="NCBI Taxonomy" id="261658"/>
    <lineage>
        <taxon>Eukaryota</taxon>
        <taxon>Amoebozoa</taxon>
        <taxon>Evosea</taxon>
        <taxon>Eumycetozoa</taxon>
        <taxon>Dictyostelia</taxon>
        <taxon>Acytosteliales</taxon>
        <taxon>Cavenderiaceae</taxon>
        <taxon>Cavenderia</taxon>
    </lineage>
</organism>
<dbReference type="PROSITE" id="PS00989">
    <property type="entry name" value="CLAT_ADAPTOR_S"/>
    <property type="match status" value="1"/>
</dbReference>
<evidence type="ECO:0000313" key="11">
    <source>
        <dbReference type="Proteomes" id="UP000007797"/>
    </source>
</evidence>
<dbReference type="EMBL" id="GL883021">
    <property type="protein sequence ID" value="EGG17751.1"/>
    <property type="molecule type" value="Genomic_DNA"/>
</dbReference>
<proteinExistence type="inferred from homology"/>
<gene>
    <name evidence="10" type="primary">ap4s1</name>
    <name evidence="10" type="ORF">DFA_08750</name>
</gene>
<evidence type="ECO:0000256" key="6">
    <source>
        <dbReference type="ARBA" id="ARBA00023034"/>
    </source>
</evidence>
<evidence type="ECO:0000256" key="2">
    <source>
        <dbReference type="ARBA" id="ARBA00004601"/>
    </source>
</evidence>
<dbReference type="AlphaFoldDB" id="F4Q449"/>
<keyword evidence="7 8" id="KW-0472">Membrane</keyword>
<dbReference type="STRING" id="1054147.F4Q449"/>
<dbReference type="InterPro" id="IPR022775">
    <property type="entry name" value="AP_mu_sigma_su"/>
</dbReference>
<dbReference type="CDD" id="cd14832">
    <property type="entry name" value="AP4_sigma"/>
    <property type="match status" value="1"/>
</dbReference>
<accession>F4Q449</accession>
<dbReference type="GO" id="GO:0006886">
    <property type="term" value="P:intracellular protein transport"/>
    <property type="evidence" value="ECO:0007669"/>
    <property type="project" value="UniProtKB-UniRule"/>
</dbReference>
<sequence length="145" mass="17113">MIKFFLLSNKQGQIRLSHYYDFIPFDQRPAMEAEIVRKCISRNASQCSFVEYKDYKLVYRRYSSLYFIVGVDSSENELSILELIHNYVEILDASFEQVCELDIMFHLEKAHFILDEMISNGHILEISRFHILESVNLMSIADQKS</sequence>
<dbReference type="InterPro" id="IPR000804">
    <property type="entry name" value="Clathrin_sm-chain_CS"/>
</dbReference>
<keyword evidence="4 8" id="KW-0813">Transport</keyword>